<dbReference type="FunFam" id="3.30.160.60:FF:000030">
    <property type="entry name" value="Zinc finger protein 628"/>
    <property type="match status" value="1"/>
</dbReference>
<feature type="domain" description="C2H2-type" evidence="13">
    <location>
        <begin position="196"/>
        <end position="223"/>
    </location>
</feature>
<organism evidence="14 15">
    <name type="scientific">Neogobius melanostomus</name>
    <name type="common">round goby</name>
    <dbReference type="NCBI Taxonomy" id="47308"/>
    <lineage>
        <taxon>Eukaryota</taxon>
        <taxon>Metazoa</taxon>
        <taxon>Chordata</taxon>
        <taxon>Craniata</taxon>
        <taxon>Vertebrata</taxon>
        <taxon>Euteleostomi</taxon>
        <taxon>Actinopterygii</taxon>
        <taxon>Neopterygii</taxon>
        <taxon>Teleostei</taxon>
        <taxon>Neoteleostei</taxon>
        <taxon>Acanthomorphata</taxon>
        <taxon>Gobiaria</taxon>
        <taxon>Gobiiformes</taxon>
        <taxon>Gobioidei</taxon>
        <taxon>Gobiidae</taxon>
        <taxon>Benthophilinae</taxon>
        <taxon>Neogobiini</taxon>
        <taxon>Neogobius</taxon>
    </lineage>
</organism>
<keyword evidence="12" id="KW-0472">Membrane</keyword>
<keyword evidence="7" id="KW-0238">DNA-binding</keyword>
<dbReference type="InterPro" id="IPR013087">
    <property type="entry name" value="Znf_C2H2_type"/>
</dbReference>
<keyword evidence="8" id="KW-0804">Transcription</keyword>
<dbReference type="FunFam" id="3.30.160.60:FF:000753">
    <property type="entry name" value="zinc finger protein 236 isoform X2"/>
    <property type="match status" value="1"/>
</dbReference>
<dbReference type="SMART" id="SM00355">
    <property type="entry name" value="ZnF_C2H2"/>
    <property type="match status" value="9"/>
</dbReference>
<dbReference type="PROSITE" id="PS00028">
    <property type="entry name" value="ZINC_FINGER_C2H2_1"/>
    <property type="match status" value="9"/>
</dbReference>
<keyword evidence="15" id="KW-1185">Reference proteome</keyword>
<feature type="compositionally biased region" description="Basic residues" evidence="11">
    <location>
        <begin position="1"/>
        <end position="10"/>
    </location>
</feature>
<evidence type="ECO:0000256" key="6">
    <source>
        <dbReference type="ARBA" id="ARBA00023015"/>
    </source>
</evidence>
<feature type="domain" description="C2H2-type" evidence="13">
    <location>
        <begin position="90"/>
        <end position="117"/>
    </location>
</feature>
<evidence type="ECO:0000256" key="4">
    <source>
        <dbReference type="ARBA" id="ARBA00022771"/>
    </source>
</evidence>
<evidence type="ECO:0000259" key="13">
    <source>
        <dbReference type="PROSITE" id="PS50157"/>
    </source>
</evidence>
<dbReference type="Pfam" id="PF00096">
    <property type="entry name" value="zf-C2H2"/>
    <property type="match status" value="4"/>
</dbReference>
<comment type="subcellular location">
    <subcellularLocation>
        <location evidence="1">Nucleus</location>
    </subcellularLocation>
</comment>
<dbReference type="PANTHER" id="PTHR24379:SF127">
    <property type="entry name" value="BLOODY FINGERS-RELATED"/>
    <property type="match status" value="1"/>
</dbReference>
<evidence type="ECO:0000256" key="11">
    <source>
        <dbReference type="SAM" id="MobiDB-lite"/>
    </source>
</evidence>
<keyword evidence="12" id="KW-1133">Transmembrane helix</keyword>
<evidence type="ECO:0000256" key="9">
    <source>
        <dbReference type="ARBA" id="ARBA00023242"/>
    </source>
</evidence>
<evidence type="ECO:0000256" key="12">
    <source>
        <dbReference type="SAM" id="Phobius"/>
    </source>
</evidence>
<evidence type="ECO:0000313" key="14">
    <source>
        <dbReference type="Ensembl" id="ENSNMLP00000008515.1"/>
    </source>
</evidence>
<evidence type="ECO:0000256" key="2">
    <source>
        <dbReference type="ARBA" id="ARBA00022723"/>
    </source>
</evidence>
<dbReference type="InterPro" id="IPR036236">
    <property type="entry name" value="Znf_C2H2_sf"/>
</dbReference>
<keyword evidence="12" id="KW-0812">Transmembrane</keyword>
<feature type="domain" description="C2H2-type" evidence="13">
    <location>
        <begin position="118"/>
        <end position="145"/>
    </location>
</feature>
<feature type="transmembrane region" description="Helical" evidence="12">
    <location>
        <begin position="312"/>
        <end position="332"/>
    </location>
</feature>
<dbReference type="AlphaFoldDB" id="A0A8C6SMR1"/>
<evidence type="ECO:0000256" key="5">
    <source>
        <dbReference type="ARBA" id="ARBA00022833"/>
    </source>
</evidence>
<dbReference type="GO" id="GO:0008270">
    <property type="term" value="F:zinc ion binding"/>
    <property type="evidence" value="ECO:0007669"/>
    <property type="project" value="UniProtKB-KW"/>
</dbReference>
<dbReference type="Ensembl" id="ENSNMLT00000009673.1">
    <property type="protein sequence ID" value="ENSNMLP00000008515.1"/>
    <property type="gene ID" value="ENSNMLG00000006014.1"/>
</dbReference>
<sequence length="333" mass="38038">MPRGRPRKLRVQSNEETDAGHNKGESLSDGELKDKKCTTCTQTFSTESQLQKHLREHESDKPYRCDECPQSFNMEFNLTLHKSTHSTADFSCPICHKKFSRIASLKSHLMLHEKEENLMCAECGDEFILQSQLSLHLEDHRKELSGVKVFTCKTCSHELKTSALLKEHMKTHVKMRPLSSSSRNYKKNIDRSSFTNSCLHCGKTFKKPSQLVRHIRIHTGERPFKCTHCGKAFNQKVVLQTHMVKHTGEKPHLCIFCPASFSQKGNLHSHVQRVHSEAKGGMFPCMDCSCVFKKLGSLNAHISKMHISVIEVPSSASVSFFNLFFMIFCFLIH</sequence>
<dbReference type="Gene3D" id="3.30.160.60">
    <property type="entry name" value="Classic Zinc Finger"/>
    <property type="match status" value="7"/>
</dbReference>
<feature type="domain" description="C2H2-type" evidence="13">
    <location>
        <begin position="150"/>
        <end position="177"/>
    </location>
</feature>
<dbReference type="Pfam" id="PF13465">
    <property type="entry name" value="zf-H2C2_2"/>
    <property type="match status" value="1"/>
</dbReference>
<dbReference type="GO" id="GO:0000977">
    <property type="term" value="F:RNA polymerase II transcription regulatory region sequence-specific DNA binding"/>
    <property type="evidence" value="ECO:0007669"/>
    <property type="project" value="TreeGrafter"/>
</dbReference>
<evidence type="ECO:0000256" key="1">
    <source>
        <dbReference type="ARBA" id="ARBA00004123"/>
    </source>
</evidence>
<dbReference type="SUPFAM" id="SSF57667">
    <property type="entry name" value="beta-beta-alpha zinc fingers"/>
    <property type="match status" value="5"/>
</dbReference>
<feature type="region of interest" description="Disordered" evidence="11">
    <location>
        <begin position="1"/>
        <end position="32"/>
    </location>
</feature>
<evidence type="ECO:0000256" key="7">
    <source>
        <dbReference type="ARBA" id="ARBA00023125"/>
    </source>
</evidence>
<reference evidence="14" key="1">
    <citation type="submission" date="2025-08" db="UniProtKB">
        <authorList>
            <consortium name="Ensembl"/>
        </authorList>
    </citation>
    <scope>IDENTIFICATION</scope>
</reference>
<dbReference type="PANTHER" id="PTHR24379">
    <property type="entry name" value="KRAB AND ZINC FINGER DOMAIN-CONTAINING"/>
    <property type="match status" value="1"/>
</dbReference>
<keyword evidence="2" id="KW-0479">Metal-binding</keyword>
<feature type="domain" description="C2H2-type" evidence="13">
    <location>
        <begin position="224"/>
        <end position="251"/>
    </location>
</feature>
<keyword evidence="3" id="KW-0677">Repeat</keyword>
<dbReference type="PROSITE" id="PS50157">
    <property type="entry name" value="ZINC_FINGER_C2H2_2"/>
    <property type="match status" value="8"/>
</dbReference>
<evidence type="ECO:0000256" key="8">
    <source>
        <dbReference type="ARBA" id="ARBA00023163"/>
    </source>
</evidence>
<dbReference type="FunFam" id="3.30.160.60:FF:002170">
    <property type="entry name" value="Zinc finger protein 236"/>
    <property type="match status" value="1"/>
</dbReference>
<feature type="domain" description="C2H2-type" evidence="13">
    <location>
        <begin position="252"/>
        <end position="280"/>
    </location>
</feature>
<accession>A0A8C6SMR1</accession>
<dbReference type="FunFam" id="3.30.160.60:FF:000481">
    <property type="entry name" value="zinc finger protein 236"/>
    <property type="match status" value="1"/>
</dbReference>
<evidence type="ECO:0000256" key="3">
    <source>
        <dbReference type="ARBA" id="ARBA00022737"/>
    </source>
</evidence>
<keyword evidence="4 10" id="KW-0863">Zinc-finger</keyword>
<protein>
    <recommendedName>
        <fullName evidence="13">C2H2-type domain-containing protein</fullName>
    </recommendedName>
</protein>
<keyword evidence="6" id="KW-0805">Transcription regulation</keyword>
<keyword evidence="5" id="KW-0862">Zinc</keyword>
<dbReference type="GO" id="GO:0000981">
    <property type="term" value="F:DNA-binding transcription factor activity, RNA polymerase II-specific"/>
    <property type="evidence" value="ECO:0007669"/>
    <property type="project" value="TreeGrafter"/>
</dbReference>
<dbReference type="Proteomes" id="UP000694523">
    <property type="component" value="Unplaced"/>
</dbReference>
<name>A0A8C6SMR1_9GOBI</name>
<evidence type="ECO:0000256" key="10">
    <source>
        <dbReference type="PROSITE-ProRule" id="PRU00042"/>
    </source>
</evidence>
<feature type="domain" description="C2H2-type" evidence="13">
    <location>
        <begin position="63"/>
        <end position="90"/>
    </location>
</feature>
<dbReference type="FunFam" id="3.30.160.60:FF:001119">
    <property type="entry name" value="zinc finger protein 408"/>
    <property type="match status" value="1"/>
</dbReference>
<proteinExistence type="predicted"/>
<evidence type="ECO:0000313" key="15">
    <source>
        <dbReference type="Proteomes" id="UP000694523"/>
    </source>
</evidence>
<reference evidence="14" key="2">
    <citation type="submission" date="2025-09" db="UniProtKB">
        <authorList>
            <consortium name="Ensembl"/>
        </authorList>
    </citation>
    <scope>IDENTIFICATION</scope>
</reference>
<dbReference type="GO" id="GO:0005634">
    <property type="term" value="C:nucleus"/>
    <property type="evidence" value="ECO:0007669"/>
    <property type="project" value="UniProtKB-SubCell"/>
</dbReference>
<feature type="compositionally biased region" description="Basic and acidic residues" evidence="11">
    <location>
        <begin position="18"/>
        <end position="32"/>
    </location>
</feature>
<keyword evidence="9" id="KW-0539">Nucleus</keyword>
<feature type="domain" description="C2H2-type" evidence="13">
    <location>
        <begin position="35"/>
        <end position="62"/>
    </location>
</feature>